<feature type="chain" id="PRO_5007524495" description="3-keto-disaccharide hydrolase domain-containing protein" evidence="1">
    <location>
        <begin position="22"/>
        <end position="225"/>
    </location>
</feature>
<gene>
    <name evidence="2" type="ORF">TSACC_2947</name>
</gene>
<dbReference type="InParanoid" id="A0A146G703"/>
<sequence>MMRNTMLAALAALVAACPLRAGTGSVVFKEDFSDGTYGENPAWTEANPNLPWTVGQDGGRFFVEPSGKIPWDSLRIAIPPLSDGSFELQFDVRFRSEEVLGANRFFVILGNSEDNFRGYQLDVAQGTTNNCTLSRIGPDGAQPFAFISEKVVFPENTFVRVKWTRRADGSMSVVIDGQECFSATDAAYSRFDRLTIGSISPAQRSASGAAFTQAFADIVLTAPVE</sequence>
<keyword evidence="1" id="KW-0732">Signal</keyword>
<reference evidence="3" key="1">
    <citation type="journal article" date="2017" name="Genome Announc.">
        <title>Draft Genome Sequence of Terrimicrobium sacchariphilum NM-5T, a Facultative Anaerobic Soil Bacterium of the Class Spartobacteria.</title>
        <authorList>
            <person name="Qiu Y.L."/>
            <person name="Tourlousse D.M."/>
            <person name="Matsuura N."/>
            <person name="Ohashi A."/>
            <person name="Sekiguchi Y."/>
        </authorList>
    </citation>
    <scope>NUCLEOTIDE SEQUENCE [LARGE SCALE GENOMIC DNA]</scope>
    <source>
        <strain evidence="3">NM-5</strain>
    </source>
</reference>
<evidence type="ECO:0000313" key="3">
    <source>
        <dbReference type="Proteomes" id="UP000076023"/>
    </source>
</evidence>
<evidence type="ECO:0008006" key="4">
    <source>
        <dbReference type="Google" id="ProtNLM"/>
    </source>
</evidence>
<evidence type="ECO:0000313" key="2">
    <source>
        <dbReference type="EMBL" id="GAT32548.1"/>
    </source>
</evidence>
<dbReference type="STRING" id="690879.TSACC_2947"/>
<name>A0A146G703_TERSA</name>
<dbReference type="EMBL" id="BDCO01000002">
    <property type="protein sequence ID" value="GAT32548.1"/>
    <property type="molecule type" value="Genomic_DNA"/>
</dbReference>
<proteinExistence type="predicted"/>
<organism evidence="2 3">
    <name type="scientific">Terrimicrobium sacchariphilum</name>
    <dbReference type="NCBI Taxonomy" id="690879"/>
    <lineage>
        <taxon>Bacteria</taxon>
        <taxon>Pseudomonadati</taxon>
        <taxon>Verrucomicrobiota</taxon>
        <taxon>Terrimicrobiia</taxon>
        <taxon>Terrimicrobiales</taxon>
        <taxon>Terrimicrobiaceae</taxon>
        <taxon>Terrimicrobium</taxon>
    </lineage>
</organism>
<feature type="signal peptide" evidence="1">
    <location>
        <begin position="1"/>
        <end position="21"/>
    </location>
</feature>
<accession>A0A146G703</accession>
<dbReference type="RefSeq" id="WP_153811298.1">
    <property type="nucleotide sequence ID" value="NZ_BDCO01000002.1"/>
</dbReference>
<dbReference type="Gene3D" id="2.60.120.560">
    <property type="entry name" value="Exo-inulinase, domain 1"/>
    <property type="match status" value="1"/>
</dbReference>
<comment type="caution">
    <text evidence="2">The sequence shown here is derived from an EMBL/GenBank/DDBJ whole genome shotgun (WGS) entry which is preliminary data.</text>
</comment>
<dbReference type="OrthoDB" id="9758406at2"/>
<dbReference type="Proteomes" id="UP000076023">
    <property type="component" value="Unassembled WGS sequence"/>
</dbReference>
<evidence type="ECO:0000256" key="1">
    <source>
        <dbReference type="SAM" id="SignalP"/>
    </source>
</evidence>
<dbReference type="PROSITE" id="PS51257">
    <property type="entry name" value="PROKAR_LIPOPROTEIN"/>
    <property type="match status" value="1"/>
</dbReference>
<protein>
    <recommendedName>
        <fullName evidence="4">3-keto-disaccharide hydrolase domain-containing protein</fullName>
    </recommendedName>
</protein>
<dbReference type="AlphaFoldDB" id="A0A146G703"/>
<keyword evidence="3" id="KW-1185">Reference proteome</keyword>